<proteinExistence type="predicted"/>
<organism evidence="1 2">
    <name type="scientific">Aquipluma nitroreducens</name>
    <dbReference type="NCBI Taxonomy" id="2010828"/>
    <lineage>
        <taxon>Bacteria</taxon>
        <taxon>Pseudomonadati</taxon>
        <taxon>Bacteroidota</taxon>
        <taxon>Bacteroidia</taxon>
        <taxon>Marinilabiliales</taxon>
        <taxon>Prolixibacteraceae</taxon>
        <taxon>Aquipluma</taxon>
    </lineage>
</organism>
<sequence length="270" mass="31271">MRKNPKPNSLPKSITTIDDVWEFFNYLHNVEGVVFHPEKDFNCYINGETHKPTYTKQEVKERNILMDKCFDVCSENNINIFEVGIEAQNKNLFGDKSIESKNSQIAIAVCILSADFVDDSTGEVLSFSKNKTYEILYDHPLWLHIGYPGYDSYLTFNRLGFEQYFRYAEEGEVASEIEVIKKNPHRDKRTSSKKTQSNVAVCILSGDLVDNDTGEVFEFSINKSYTILYDRPLYLHIGYPGDDSILSIKRWTFDEYFRYAEEGEISSDML</sequence>
<keyword evidence="2" id="KW-1185">Reference proteome</keyword>
<gene>
    <name evidence="1" type="ORF">AQPE_2732</name>
</gene>
<evidence type="ECO:0000313" key="2">
    <source>
        <dbReference type="Proteomes" id="UP001193389"/>
    </source>
</evidence>
<dbReference type="AlphaFoldDB" id="A0A5K7SAR7"/>
<accession>A0A5K7SAR7</accession>
<protein>
    <submittedName>
        <fullName evidence="1">Uncharacterized protein</fullName>
    </submittedName>
</protein>
<reference evidence="1" key="1">
    <citation type="journal article" date="2020" name="Int. J. Syst. Evol. Microbiol.">
        <title>Aquipluma nitroreducens gen. nov. sp. nov., a novel facultatively anaerobic bacterium isolated from a freshwater lake.</title>
        <authorList>
            <person name="Watanabe M."/>
            <person name="Kojima H."/>
            <person name="Fukui M."/>
        </authorList>
    </citation>
    <scope>NUCLEOTIDE SEQUENCE</scope>
    <source>
        <strain evidence="1">MeG22</strain>
    </source>
</reference>
<dbReference type="EMBL" id="AP018694">
    <property type="protein sequence ID" value="BBE18569.1"/>
    <property type="molecule type" value="Genomic_DNA"/>
</dbReference>
<evidence type="ECO:0000313" key="1">
    <source>
        <dbReference type="EMBL" id="BBE18569.1"/>
    </source>
</evidence>
<name>A0A5K7SAR7_9BACT</name>
<dbReference type="Proteomes" id="UP001193389">
    <property type="component" value="Chromosome"/>
</dbReference>
<dbReference type="KEGG" id="anf:AQPE_2732"/>
<dbReference type="RefSeq" id="WP_318346897.1">
    <property type="nucleotide sequence ID" value="NZ_AP018694.1"/>
</dbReference>